<proteinExistence type="predicted"/>
<gene>
    <name evidence="1" type="ORF">EZS28_055947</name>
</gene>
<dbReference type="Proteomes" id="UP000324800">
    <property type="component" value="Unassembled WGS sequence"/>
</dbReference>
<reference evidence="1 2" key="1">
    <citation type="submission" date="2019-03" db="EMBL/GenBank/DDBJ databases">
        <title>Single cell metagenomics reveals metabolic interactions within the superorganism composed of flagellate Streblomastix strix and complex community of Bacteroidetes bacteria on its surface.</title>
        <authorList>
            <person name="Treitli S.C."/>
            <person name="Kolisko M."/>
            <person name="Husnik F."/>
            <person name="Keeling P."/>
            <person name="Hampl V."/>
        </authorList>
    </citation>
    <scope>NUCLEOTIDE SEQUENCE [LARGE SCALE GENOMIC DNA]</scope>
    <source>
        <strain evidence="1">ST1C</strain>
    </source>
</reference>
<accession>A0A5J4PVI2</accession>
<organism evidence="1 2">
    <name type="scientific">Streblomastix strix</name>
    <dbReference type="NCBI Taxonomy" id="222440"/>
    <lineage>
        <taxon>Eukaryota</taxon>
        <taxon>Metamonada</taxon>
        <taxon>Preaxostyla</taxon>
        <taxon>Oxymonadida</taxon>
        <taxon>Streblomastigidae</taxon>
        <taxon>Streblomastix</taxon>
    </lineage>
</organism>
<comment type="caution">
    <text evidence="1">The sequence shown here is derived from an EMBL/GenBank/DDBJ whole genome shotgun (WGS) entry which is preliminary data.</text>
</comment>
<evidence type="ECO:0000313" key="1">
    <source>
        <dbReference type="EMBL" id="KAA6312303.1"/>
    </source>
</evidence>
<dbReference type="EMBL" id="SNRW01048851">
    <property type="protein sequence ID" value="KAA6312303.1"/>
    <property type="molecule type" value="Genomic_DNA"/>
</dbReference>
<protein>
    <submittedName>
        <fullName evidence="1">Uncharacterized protein</fullName>
    </submittedName>
</protein>
<name>A0A5J4PVI2_9EUKA</name>
<dbReference type="AlphaFoldDB" id="A0A5J4PVI2"/>
<sequence length="16" mass="1694">KDRLAIFEEDGIACGG</sequence>
<feature type="non-terminal residue" evidence="1">
    <location>
        <position position="1"/>
    </location>
</feature>
<evidence type="ECO:0000313" key="2">
    <source>
        <dbReference type="Proteomes" id="UP000324800"/>
    </source>
</evidence>